<dbReference type="Pfam" id="PF05699">
    <property type="entry name" value="Dimer_Tnp_hAT"/>
    <property type="match status" value="1"/>
</dbReference>
<feature type="non-terminal residue" evidence="2">
    <location>
        <position position="1"/>
    </location>
</feature>
<sequence length="56" mass="6198">GVRASAASQQVATYLAELPIGRSDNPLDYWRANKDRFPLLAWTARKYLSAPSTSTD</sequence>
<dbReference type="InterPro" id="IPR012337">
    <property type="entry name" value="RNaseH-like_sf"/>
</dbReference>
<evidence type="ECO:0000259" key="1">
    <source>
        <dbReference type="Pfam" id="PF05699"/>
    </source>
</evidence>
<evidence type="ECO:0000313" key="3">
    <source>
        <dbReference type="Proteomes" id="UP001529510"/>
    </source>
</evidence>
<protein>
    <recommendedName>
        <fullName evidence="1">HAT C-terminal dimerisation domain-containing protein</fullName>
    </recommendedName>
</protein>
<comment type="caution">
    <text evidence="2">The sequence shown here is derived from an EMBL/GenBank/DDBJ whole genome shotgun (WGS) entry which is preliminary data.</text>
</comment>
<name>A0ABD0MN45_CIRMR</name>
<dbReference type="SUPFAM" id="SSF53098">
    <property type="entry name" value="Ribonuclease H-like"/>
    <property type="match status" value="1"/>
</dbReference>
<organism evidence="2 3">
    <name type="scientific">Cirrhinus mrigala</name>
    <name type="common">Mrigala</name>
    <dbReference type="NCBI Taxonomy" id="683832"/>
    <lineage>
        <taxon>Eukaryota</taxon>
        <taxon>Metazoa</taxon>
        <taxon>Chordata</taxon>
        <taxon>Craniata</taxon>
        <taxon>Vertebrata</taxon>
        <taxon>Euteleostomi</taxon>
        <taxon>Actinopterygii</taxon>
        <taxon>Neopterygii</taxon>
        <taxon>Teleostei</taxon>
        <taxon>Ostariophysi</taxon>
        <taxon>Cypriniformes</taxon>
        <taxon>Cyprinidae</taxon>
        <taxon>Labeoninae</taxon>
        <taxon>Labeonini</taxon>
        <taxon>Cirrhinus</taxon>
    </lineage>
</organism>
<accession>A0ABD0MN45</accession>
<keyword evidence="3" id="KW-1185">Reference proteome</keyword>
<gene>
    <name evidence="2" type="ORF">M9458_054222</name>
</gene>
<dbReference type="InterPro" id="IPR008906">
    <property type="entry name" value="HATC_C_dom"/>
</dbReference>
<dbReference type="Proteomes" id="UP001529510">
    <property type="component" value="Unassembled WGS sequence"/>
</dbReference>
<feature type="domain" description="HAT C-terminal dimerisation" evidence="1">
    <location>
        <begin position="13"/>
        <end position="54"/>
    </location>
</feature>
<proteinExistence type="predicted"/>
<dbReference type="EMBL" id="JAMKFB020000295">
    <property type="protein sequence ID" value="KAL0150405.1"/>
    <property type="molecule type" value="Genomic_DNA"/>
</dbReference>
<dbReference type="AlphaFoldDB" id="A0ABD0MN45"/>
<feature type="non-terminal residue" evidence="2">
    <location>
        <position position="56"/>
    </location>
</feature>
<evidence type="ECO:0000313" key="2">
    <source>
        <dbReference type="EMBL" id="KAL0150405.1"/>
    </source>
</evidence>
<reference evidence="2 3" key="1">
    <citation type="submission" date="2024-05" db="EMBL/GenBank/DDBJ databases">
        <title>Genome sequencing and assembly of Indian major carp, Cirrhinus mrigala (Hamilton, 1822).</title>
        <authorList>
            <person name="Mohindra V."/>
            <person name="Chowdhury L.M."/>
            <person name="Lal K."/>
            <person name="Jena J.K."/>
        </authorList>
    </citation>
    <scope>NUCLEOTIDE SEQUENCE [LARGE SCALE GENOMIC DNA]</scope>
    <source>
        <strain evidence="2">CM1030</strain>
        <tissue evidence="2">Blood</tissue>
    </source>
</reference>